<keyword evidence="4" id="KW-1185">Reference proteome</keyword>
<evidence type="ECO:0000313" key="3">
    <source>
        <dbReference type="EMBL" id="KAF9483203.1"/>
    </source>
</evidence>
<comment type="caution">
    <text evidence="3">The sequence shown here is derived from an EMBL/GenBank/DDBJ whole genome shotgun (WGS) entry which is preliminary data.</text>
</comment>
<keyword evidence="2" id="KW-0472">Membrane</keyword>
<keyword evidence="2" id="KW-0812">Transmembrane</keyword>
<dbReference type="AlphaFoldDB" id="A0A9P6D528"/>
<gene>
    <name evidence="3" type="ORF">BDN70DRAFT_874079</name>
</gene>
<sequence>MSLTNVTIDDAGNSTAGTILYSPPLCNGSGWTVKEGQGLGGSYRFCASSNKTVTPSATFSFTGVAVYYMSPYFPGSLMNITIDGSVPHSVNLSNPAGQTGNLSDPAIIWSAINLNNTQHSIELLPANGSRTLNVDAFIITQVQNNVTAGPTSGNSTPISPIPGDSASLGLSVQSAATTRLSIGLGVTFGVLSFLIFVFISIFLARRQRKLKDQFRWVKTIPPLHPEDYADPDMAATRGFTQSKVSYVSQKTSRLDDNALAMRALPNRAHGSSPANDYEGDVRSELGAKGHDDDVPPLRPVQSPIKYEPARTATSSSLVGPRPRSASTSTRGNGAPVSRQPTFTSTRLEPVRASASSQPSSFNQAAFVKEKGSMSRSTTFSSTRLEPVR</sequence>
<name>A0A9P6D528_9AGAR</name>
<feature type="compositionally biased region" description="Low complexity" evidence="1">
    <location>
        <begin position="373"/>
        <end position="388"/>
    </location>
</feature>
<evidence type="ECO:0000313" key="4">
    <source>
        <dbReference type="Proteomes" id="UP000807469"/>
    </source>
</evidence>
<feature type="compositionally biased region" description="Basic and acidic residues" evidence="1">
    <location>
        <begin position="279"/>
        <end position="295"/>
    </location>
</feature>
<accession>A0A9P6D528</accession>
<feature type="compositionally biased region" description="Polar residues" evidence="1">
    <location>
        <begin position="353"/>
        <end position="363"/>
    </location>
</feature>
<proteinExistence type="predicted"/>
<feature type="region of interest" description="Disordered" evidence="1">
    <location>
        <begin position="264"/>
        <end position="388"/>
    </location>
</feature>
<reference evidence="3" key="1">
    <citation type="submission" date="2020-11" db="EMBL/GenBank/DDBJ databases">
        <authorList>
            <consortium name="DOE Joint Genome Institute"/>
            <person name="Ahrendt S."/>
            <person name="Riley R."/>
            <person name="Andreopoulos W."/>
            <person name="Labutti K."/>
            <person name="Pangilinan J."/>
            <person name="Ruiz-Duenas F.J."/>
            <person name="Barrasa J.M."/>
            <person name="Sanchez-Garcia M."/>
            <person name="Camarero S."/>
            <person name="Miyauchi S."/>
            <person name="Serrano A."/>
            <person name="Linde D."/>
            <person name="Babiker R."/>
            <person name="Drula E."/>
            <person name="Ayuso-Fernandez I."/>
            <person name="Pacheco R."/>
            <person name="Padilla G."/>
            <person name="Ferreira P."/>
            <person name="Barriuso J."/>
            <person name="Kellner H."/>
            <person name="Castanera R."/>
            <person name="Alfaro M."/>
            <person name="Ramirez L."/>
            <person name="Pisabarro A.G."/>
            <person name="Kuo A."/>
            <person name="Tritt A."/>
            <person name="Lipzen A."/>
            <person name="He G."/>
            <person name="Yan M."/>
            <person name="Ng V."/>
            <person name="Cullen D."/>
            <person name="Martin F."/>
            <person name="Rosso M.-N."/>
            <person name="Henrissat B."/>
            <person name="Hibbett D."/>
            <person name="Martinez A.T."/>
            <person name="Grigoriev I.V."/>
        </authorList>
    </citation>
    <scope>NUCLEOTIDE SEQUENCE</scope>
    <source>
        <strain evidence="3">CIRM-BRFM 674</strain>
    </source>
</reference>
<evidence type="ECO:0000256" key="2">
    <source>
        <dbReference type="SAM" id="Phobius"/>
    </source>
</evidence>
<keyword evidence="2" id="KW-1133">Transmembrane helix</keyword>
<dbReference type="EMBL" id="MU155156">
    <property type="protein sequence ID" value="KAF9483203.1"/>
    <property type="molecule type" value="Genomic_DNA"/>
</dbReference>
<protein>
    <submittedName>
        <fullName evidence="3">Uncharacterized protein</fullName>
    </submittedName>
</protein>
<feature type="transmembrane region" description="Helical" evidence="2">
    <location>
        <begin position="180"/>
        <end position="204"/>
    </location>
</feature>
<evidence type="ECO:0000256" key="1">
    <source>
        <dbReference type="SAM" id="MobiDB-lite"/>
    </source>
</evidence>
<dbReference type="OrthoDB" id="2946286at2759"/>
<dbReference type="Proteomes" id="UP000807469">
    <property type="component" value="Unassembled WGS sequence"/>
</dbReference>
<organism evidence="3 4">
    <name type="scientific">Pholiota conissans</name>
    <dbReference type="NCBI Taxonomy" id="109636"/>
    <lineage>
        <taxon>Eukaryota</taxon>
        <taxon>Fungi</taxon>
        <taxon>Dikarya</taxon>
        <taxon>Basidiomycota</taxon>
        <taxon>Agaricomycotina</taxon>
        <taxon>Agaricomycetes</taxon>
        <taxon>Agaricomycetidae</taxon>
        <taxon>Agaricales</taxon>
        <taxon>Agaricineae</taxon>
        <taxon>Strophariaceae</taxon>
        <taxon>Pholiota</taxon>
    </lineage>
</organism>